<protein>
    <submittedName>
        <fullName evidence="2">Uncharacterized protein</fullName>
    </submittedName>
</protein>
<evidence type="ECO:0000313" key="3">
    <source>
        <dbReference type="Proteomes" id="UP000324222"/>
    </source>
</evidence>
<name>A0A5B7INE7_PORTR</name>
<feature type="compositionally biased region" description="Basic and acidic residues" evidence="1">
    <location>
        <begin position="15"/>
        <end position="32"/>
    </location>
</feature>
<dbReference type="AlphaFoldDB" id="A0A5B7INE7"/>
<accession>A0A5B7INE7</accession>
<evidence type="ECO:0000256" key="1">
    <source>
        <dbReference type="SAM" id="MobiDB-lite"/>
    </source>
</evidence>
<feature type="region of interest" description="Disordered" evidence="1">
    <location>
        <begin position="1"/>
        <end position="93"/>
    </location>
</feature>
<feature type="compositionally biased region" description="Basic residues" evidence="1">
    <location>
        <begin position="1"/>
        <end position="14"/>
    </location>
</feature>
<feature type="compositionally biased region" description="Basic and acidic residues" evidence="1">
    <location>
        <begin position="49"/>
        <end position="75"/>
    </location>
</feature>
<evidence type="ECO:0000313" key="2">
    <source>
        <dbReference type="EMBL" id="MPC83955.1"/>
    </source>
</evidence>
<organism evidence="2 3">
    <name type="scientific">Portunus trituberculatus</name>
    <name type="common">Swimming crab</name>
    <name type="synonym">Neptunus trituberculatus</name>
    <dbReference type="NCBI Taxonomy" id="210409"/>
    <lineage>
        <taxon>Eukaryota</taxon>
        <taxon>Metazoa</taxon>
        <taxon>Ecdysozoa</taxon>
        <taxon>Arthropoda</taxon>
        <taxon>Crustacea</taxon>
        <taxon>Multicrustacea</taxon>
        <taxon>Malacostraca</taxon>
        <taxon>Eumalacostraca</taxon>
        <taxon>Eucarida</taxon>
        <taxon>Decapoda</taxon>
        <taxon>Pleocyemata</taxon>
        <taxon>Brachyura</taxon>
        <taxon>Eubrachyura</taxon>
        <taxon>Portunoidea</taxon>
        <taxon>Portunidae</taxon>
        <taxon>Portuninae</taxon>
        <taxon>Portunus</taxon>
    </lineage>
</organism>
<proteinExistence type="predicted"/>
<sequence length="93" mass="10785">METRKKGEKRKKKLSRGDERADQENMTEGEKYKKTRPGKTEGKKKKKKKSEEAAIVKGTGEEEKKKQQQNEDAPERPFLPQPLEKAKLNLCRS</sequence>
<gene>
    <name evidence="2" type="ORF">E2C01_078678</name>
</gene>
<comment type="caution">
    <text evidence="2">The sequence shown here is derived from an EMBL/GenBank/DDBJ whole genome shotgun (WGS) entry which is preliminary data.</text>
</comment>
<reference evidence="2 3" key="1">
    <citation type="submission" date="2019-05" db="EMBL/GenBank/DDBJ databases">
        <title>Another draft genome of Portunus trituberculatus and its Hox gene families provides insights of decapod evolution.</title>
        <authorList>
            <person name="Jeong J.-H."/>
            <person name="Song I."/>
            <person name="Kim S."/>
            <person name="Choi T."/>
            <person name="Kim D."/>
            <person name="Ryu S."/>
            <person name="Kim W."/>
        </authorList>
    </citation>
    <scope>NUCLEOTIDE SEQUENCE [LARGE SCALE GENOMIC DNA]</scope>
    <source>
        <tissue evidence="2">Muscle</tissue>
    </source>
</reference>
<dbReference type="EMBL" id="VSRR010064001">
    <property type="protein sequence ID" value="MPC83955.1"/>
    <property type="molecule type" value="Genomic_DNA"/>
</dbReference>
<dbReference type="Proteomes" id="UP000324222">
    <property type="component" value="Unassembled WGS sequence"/>
</dbReference>
<feature type="compositionally biased region" description="Basic residues" evidence="1">
    <location>
        <begin position="33"/>
        <end position="48"/>
    </location>
</feature>
<keyword evidence="3" id="KW-1185">Reference proteome</keyword>